<dbReference type="InterPro" id="IPR000182">
    <property type="entry name" value="GNAT_dom"/>
</dbReference>
<protein>
    <submittedName>
        <fullName evidence="3">Acetyltransferase</fullName>
    </submittedName>
</protein>
<evidence type="ECO:0000259" key="2">
    <source>
        <dbReference type="PROSITE" id="PS51186"/>
    </source>
</evidence>
<feature type="region of interest" description="Disordered" evidence="1">
    <location>
        <begin position="1"/>
        <end position="20"/>
    </location>
</feature>
<dbReference type="GO" id="GO:0008999">
    <property type="term" value="F:protein-N-terminal-alanine acetyltransferase activity"/>
    <property type="evidence" value="ECO:0007669"/>
    <property type="project" value="TreeGrafter"/>
</dbReference>
<dbReference type="PANTHER" id="PTHR43441">
    <property type="entry name" value="RIBOSOMAL-PROTEIN-SERINE ACETYLTRANSFERASE"/>
    <property type="match status" value="1"/>
</dbReference>
<dbReference type="Gene3D" id="3.40.630.30">
    <property type="match status" value="1"/>
</dbReference>
<dbReference type="PANTHER" id="PTHR43441:SF10">
    <property type="entry name" value="ACETYLTRANSFERASE"/>
    <property type="match status" value="1"/>
</dbReference>
<dbReference type="InterPro" id="IPR051908">
    <property type="entry name" value="Ribosomal_N-acetyltransferase"/>
</dbReference>
<feature type="domain" description="N-acetyltransferase" evidence="2">
    <location>
        <begin position="25"/>
        <end position="182"/>
    </location>
</feature>
<sequence>MAAGDHEGEMRMDHRDSTVPGPGGLRLRRWREADLPALLEAYEDPAMRRWLATQVSGADGAADWLAAQRRGWATGTRFAFAVTDGGRDDASLGNVVLKRPDGDNGRAEVGYWTTAAARGRGVASRALTALTDWAFSEFAEEGLTRLELLHQVDNGASCRVAEKCGYPLARVIPALPPDYPLDGHVHAREAPSAGLSRPAGRRGEAAGTGGGRASGR</sequence>
<dbReference type="Proteomes" id="UP000001685">
    <property type="component" value="Chromosome"/>
</dbReference>
<feature type="compositionally biased region" description="Gly residues" evidence="1">
    <location>
        <begin position="206"/>
        <end position="216"/>
    </location>
</feature>
<dbReference type="GO" id="GO:1990189">
    <property type="term" value="F:protein N-terminal-serine acetyltransferase activity"/>
    <property type="evidence" value="ECO:0007669"/>
    <property type="project" value="TreeGrafter"/>
</dbReference>
<dbReference type="Pfam" id="PF13302">
    <property type="entry name" value="Acetyltransf_3"/>
    <property type="match status" value="1"/>
</dbReference>
<dbReference type="InterPro" id="IPR016181">
    <property type="entry name" value="Acyl_CoA_acyltransferase"/>
</dbReference>
<dbReference type="KEGG" id="sgr:SGR_4578"/>
<dbReference type="GO" id="GO:0005737">
    <property type="term" value="C:cytoplasm"/>
    <property type="evidence" value="ECO:0007669"/>
    <property type="project" value="TreeGrafter"/>
</dbReference>
<reference evidence="4" key="1">
    <citation type="journal article" date="2008" name="J. Bacteriol.">
        <title>Genome sequence of the streptomycin-producing microorganism Streptomyces griseus IFO 13350.</title>
        <authorList>
            <person name="Ohnishi Y."/>
            <person name="Ishikawa J."/>
            <person name="Hara H."/>
            <person name="Suzuki H."/>
            <person name="Ikenoya M."/>
            <person name="Ikeda H."/>
            <person name="Yamashita A."/>
            <person name="Hattori M."/>
            <person name="Horinouchi S."/>
        </authorList>
    </citation>
    <scope>NUCLEOTIDE SEQUENCE [LARGE SCALE GENOMIC DNA]</scope>
    <source>
        <strain evidence="4">JCM 4626 / NBRC 13350</strain>
    </source>
</reference>
<dbReference type="HOGENOM" id="CLU_013985_3_4_11"/>
<gene>
    <name evidence="3" type="ordered locus">SGR_4578</name>
</gene>
<accession>B1VVP6</accession>
<feature type="compositionally biased region" description="Basic and acidic residues" evidence="1">
    <location>
        <begin position="1"/>
        <end position="17"/>
    </location>
</feature>
<evidence type="ECO:0000313" key="3">
    <source>
        <dbReference type="EMBL" id="BAG21407.1"/>
    </source>
</evidence>
<dbReference type="PROSITE" id="PS51186">
    <property type="entry name" value="GNAT"/>
    <property type="match status" value="1"/>
</dbReference>
<organism evidence="3 4">
    <name type="scientific">Streptomyces griseus subsp. griseus (strain JCM 4626 / CBS 651.72 / NBRC 13350 / KCC S-0626 / ISP 5235)</name>
    <dbReference type="NCBI Taxonomy" id="455632"/>
    <lineage>
        <taxon>Bacteria</taxon>
        <taxon>Bacillati</taxon>
        <taxon>Actinomycetota</taxon>
        <taxon>Actinomycetes</taxon>
        <taxon>Kitasatosporales</taxon>
        <taxon>Streptomycetaceae</taxon>
        <taxon>Streptomyces</taxon>
    </lineage>
</organism>
<dbReference type="SUPFAM" id="SSF55729">
    <property type="entry name" value="Acyl-CoA N-acyltransferases (Nat)"/>
    <property type="match status" value="1"/>
</dbReference>
<dbReference type="eggNOG" id="COG1670">
    <property type="taxonomic scope" value="Bacteria"/>
</dbReference>
<evidence type="ECO:0000256" key="1">
    <source>
        <dbReference type="SAM" id="MobiDB-lite"/>
    </source>
</evidence>
<dbReference type="EMBL" id="AP009493">
    <property type="protein sequence ID" value="BAG21407.1"/>
    <property type="molecule type" value="Genomic_DNA"/>
</dbReference>
<name>B1VVP6_STRGG</name>
<proteinExistence type="predicted"/>
<evidence type="ECO:0000313" key="4">
    <source>
        <dbReference type="Proteomes" id="UP000001685"/>
    </source>
</evidence>
<dbReference type="AlphaFoldDB" id="B1VVP6"/>
<feature type="region of interest" description="Disordered" evidence="1">
    <location>
        <begin position="183"/>
        <end position="216"/>
    </location>
</feature>